<gene>
    <name evidence="5" type="ORF">IQ241_16585</name>
</gene>
<dbReference type="GO" id="GO:0043190">
    <property type="term" value="C:ATP-binding cassette (ABC) transporter complex"/>
    <property type="evidence" value="ECO:0007669"/>
    <property type="project" value="InterPro"/>
</dbReference>
<feature type="signal peptide" evidence="4">
    <location>
        <begin position="1"/>
        <end position="27"/>
    </location>
</feature>
<dbReference type="PANTHER" id="PTHR35841:SF1">
    <property type="entry name" value="PHOSPHONATES-BINDING PERIPLASMIC PROTEIN"/>
    <property type="match status" value="1"/>
</dbReference>
<dbReference type="GO" id="GO:0055085">
    <property type="term" value="P:transmembrane transport"/>
    <property type="evidence" value="ECO:0007669"/>
    <property type="project" value="InterPro"/>
</dbReference>
<dbReference type="Gene3D" id="3.40.190.10">
    <property type="entry name" value="Periplasmic binding protein-like II"/>
    <property type="match status" value="2"/>
</dbReference>
<dbReference type="Proteomes" id="UP000636505">
    <property type="component" value="Unassembled WGS sequence"/>
</dbReference>
<keyword evidence="6" id="KW-1185">Reference proteome</keyword>
<dbReference type="CDD" id="cd13572">
    <property type="entry name" value="PBP2_PnhD_2"/>
    <property type="match status" value="1"/>
</dbReference>
<protein>
    <submittedName>
        <fullName evidence="5">Putative selenate ABC transporter substrate-binding protein</fullName>
    </submittedName>
</protein>
<dbReference type="SUPFAM" id="SSF53850">
    <property type="entry name" value="Periplasmic binding protein-like II"/>
    <property type="match status" value="1"/>
</dbReference>
<evidence type="ECO:0000256" key="3">
    <source>
        <dbReference type="SAM" id="MobiDB-lite"/>
    </source>
</evidence>
<dbReference type="Pfam" id="PF12974">
    <property type="entry name" value="Phosphonate-bd"/>
    <property type="match status" value="1"/>
</dbReference>
<dbReference type="InterPro" id="IPR030836">
    <property type="entry name" value="ABC_peri_PhnD-like"/>
</dbReference>
<evidence type="ECO:0000256" key="2">
    <source>
        <dbReference type="ARBA" id="ARBA00022729"/>
    </source>
</evidence>
<dbReference type="NCBIfam" id="TIGR04553">
    <property type="entry name" value="ABC_peri_selen"/>
    <property type="match status" value="1"/>
</dbReference>
<organism evidence="5 6">
    <name type="scientific">Vasconcelosia minhoensis LEGE 07310</name>
    <dbReference type="NCBI Taxonomy" id="915328"/>
    <lineage>
        <taxon>Bacteria</taxon>
        <taxon>Bacillati</taxon>
        <taxon>Cyanobacteriota</taxon>
        <taxon>Cyanophyceae</taxon>
        <taxon>Nodosilineales</taxon>
        <taxon>Cymatolegaceae</taxon>
        <taxon>Vasconcelosia</taxon>
        <taxon>Vasconcelosia minhoensis</taxon>
    </lineage>
</organism>
<dbReference type="NCBIfam" id="TIGR01098">
    <property type="entry name" value="3A0109s03R"/>
    <property type="match status" value="1"/>
</dbReference>
<sequence length="314" mass="33798">MVKVHHSLLAGLCELALLLGACSPEPAADLAPSADGAAASGDEVEPLSVGAIPDQDPEELQRLYGKLSDYLSQQLGVPVAYQPVTDYAAAVTAFKVGDLDLVWFGGLTGVQARLQVEGATAIAQRDIDEQFHSVFIANTASGIDEINDISGLTALKGHTFTFGSESSTSGRLMPQYFLQQAGLALSDFKGEPGFSGSHDATLKLVEAGTYDAGALNEQVWLSRLEAGEVDQSRVKEIWRTPAYYDYHWVVNPAVEAEYGEGFTEKIQAALLQLDPSDPEQAEILSLFGAEKFIETENQNYEQIEAIGREIGKIK</sequence>
<feature type="compositionally biased region" description="Low complexity" evidence="3">
    <location>
        <begin position="30"/>
        <end position="41"/>
    </location>
</feature>
<dbReference type="InterPro" id="IPR005770">
    <property type="entry name" value="PhnD"/>
</dbReference>
<evidence type="ECO:0000256" key="1">
    <source>
        <dbReference type="ARBA" id="ARBA00007162"/>
    </source>
</evidence>
<reference evidence="5" key="1">
    <citation type="submission" date="2020-10" db="EMBL/GenBank/DDBJ databases">
        <authorList>
            <person name="Castelo-Branco R."/>
            <person name="Eusebio N."/>
            <person name="Adriana R."/>
            <person name="Vieira A."/>
            <person name="Brugerolle De Fraissinette N."/>
            <person name="Rezende De Castro R."/>
            <person name="Schneider M.P."/>
            <person name="Vasconcelos V."/>
            <person name="Leao P.N."/>
        </authorList>
    </citation>
    <scope>NUCLEOTIDE SEQUENCE</scope>
    <source>
        <strain evidence="5">LEGE 07310</strain>
    </source>
</reference>
<dbReference type="AlphaFoldDB" id="A0A8J7DP06"/>
<accession>A0A8J7DP06</accession>
<dbReference type="EMBL" id="JADEXG010000042">
    <property type="protein sequence ID" value="MBE9078890.1"/>
    <property type="molecule type" value="Genomic_DNA"/>
</dbReference>
<evidence type="ECO:0000256" key="4">
    <source>
        <dbReference type="SAM" id="SignalP"/>
    </source>
</evidence>
<evidence type="ECO:0000313" key="6">
    <source>
        <dbReference type="Proteomes" id="UP000636505"/>
    </source>
</evidence>
<dbReference type="PANTHER" id="PTHR35841">
    <property type="entry name" value="PHOSPHONATES-BINDING PERIPLASMIC PROTEIN"/>
    <property type="match status" value="1"/>
</dbReference>
<evidence type="ECO:0000313" key="5">
    <source>
        <dbReference type="EMBL" id="MBE9078890.1"/>
    </source>
</evidence>
<keyword evidence="2 4" id="KW-0732">Signal</keyword>
<name>A0A8J7DP06_9CYAN</name>
<feature type="region of interest" description="Disordered" evidence="3">
    <location>
        <begin position="30"/>
        <end position="52"/>
    </location>
</feature>
<comment type="caution">
    <text evidence="5">The sequence shown here is derived from an EMBL/GenBank/DDBJ whole genome shotgun (WGS) entry which is preliminary data.</text>
</comment>
<comment type="similarity">
    <text evidence="1">Belongs to the phosphate/phosphite/phosphonate binding protein family.</text>
</comment>
<feature type="chain" id="PRO_5035154288" evidence="4">
    <location>
        <begin position="28"/>
        <end position="314"/>
    </location>
</feature>
<dbReference type="RefSeq" id="WP_193909188.1">
    <property type="nucleotide sequence ID" value="NZ_JADEXG010000042.1"/>
</dbReference>
<proteinExistence type="inferred from homology"/>